<feature type="region of interest" description="Disordered" evidence="1">
    <location>
        <begin position="218"/>
        <end position="245"/>
    </location>
</feature>
<keyword evidence="3" id="KW-1185">Reference proteome</keyword>
<feature type="compositionally biased region" description="Polar residues" evidence="1">
    <location>
        <begin position="48"/>
        <end position="58"/>
    </location>
</feature>
<proteinExistence type="predicted"/>
<feature type="compositionally biased region" description="Basic and acidic residues" evidence="1">
    <location>
        <begin position="182"/>
        <end position="197"/>
    </location>
</feature>
<feature type="compositionally biased region" description="Polar residues" evidence="1">
    <location>
        <begin position="95"/>
        <end position="114"/>
    </location>
</feature>
<organism evidence="3">
    <name type="scientific">Caenorhabditis remanei</name>
    <name type="common">Caenorhabditis vulgaris</name>
    <dbReference type="NCBI Taxonomy" id="31234"/>
    <lineage>
        <taxon>Eukaryota</taxon>
        <taxon>Metazoa</taxon>
        <taxon>Ecdysozoa</taxon>
        <taxon>Nematoda</taxon>
        <taxon>Chromadorea</taxon>
        <taxon>Rhabditida</taxon>
        <taxon>Rhabditina</taxon>
        <taxon>Rhabditomorpha</taxon>
        <taxon>Rhabditoidea</taxon>
        <taxon>Rhabditidae</taxon>
        <taxon>Peloderinae</taxon>
        <taxon>Caenorhabditis</taxon>
    </lineage>
</organism>
<evidence type="ECO:0000313" key="2">
    <source>
        <dbReference type="EMBL" id="EFO96613.1"/>
    </source>
</evidence>
<dbReference type="Proteomes" id="UP000008281">
    <property type="component" value="Unassembled WGS sequence"/>
</dbReference>
<feature type="compositionally biased region" description="Low complexity" evidence="1">
    <location>
        <begin position="19"/>
        <end position="47"/>
    </location>
</feature>
<dbReference type="HOGENOM" id="CLU_1023918_0_0_1"/>
<protein>
    <submittedName>
        <fullName evidence="2">Uncharacterized protein</fullName>
    </submittedName>
</protein>
<dbReference type="eggNOG" id="KOG3633">
    <property type="taxonomic scope" value="Eukaryota"/>
</dbReference>
<dbReference type="EMBL" id="DS270719">
    <property type="protein sequence ID" value="EFO96613.1"/>
    <property type="molecule type" value="Genomic_DNA"/>
</dbReference>
<gene>
    <name evidence="2" type="ORF">CRE_22746</name>
</gene>
<evidence type="ECO:0000313" key="3">
    <source>
        <dbReference type="Proteomes" id="UP000008281"/>
    </source>
</evidence>
<reference evidence="2" key="1">
    <citation type="submission" date="2007-07" db="EMBL/GenBank/DDBJ databases">
        <title>PCAP assembly of the Caenorhabditis remanei genome.</title>
        <authorList>
            <consortium name="The Caenorhabditis remanei Sequencing Consortium"/>
            <person name="Wilson R.K."/>
        </authorList>
    </citation>
    <scope>NUCLEOTIDE SEQUENCE [LARGE SCALE GENOMIC DNA]</scope>
    <source>
        <strain evidence="2">PB4641</strain>
    </source>
</reference>
<name>E3NUX9_CAERE</name>
<dbReference type="AlphaFoldDB" id="E3NUX9"/>
<feature type="compositionally biased region" description="Basic and acidic residues" evidence="1">
    <location>
        <begin position="160"/>
        <end position="171"/>
    </location>
</feature>
<feature type="region of interest" description="Disordered" evidence="1">
    <location>
        <begin position="1"/>
        <end position="200"/>
    </location>
</feature>
<accession>E3NUX9</accession>
<sequence>MPVVNIPIKILGQTHSHSRSNSSSSVDNDRQQAPQQQQVPQPSQQVPTVNTSNMHNNGFSSSFPSRSPIPDFPSPFSSGFPNDPEFGRDGGLSPNPHQMSGRFTRSPTPQSPNGTMRRPPSSQQTQNAPPHPAQQQYQPRQTTPPSTTTTTKPTSRPPSRTREPKENEVPERPAVIPLPYEGKLERNGSRDSGKSDENNIEANIAKITLGKNNYELCQERETDGDPSPLTSPITEGKPKKGKKLQRNQSVVDFNAKTIVTLDKIEIQVEQLR</sequence>
<feature type="compositionally biased region" description="Low complexity" evidence="1">
    <location>
        <begin position="123"/>
        <end position="158"/>
    </location>
</feature>
<dbReference type="STRING" id="31234.E3NUX9"/>
<evidence type="ECO:0000256" key="1">
    <source>
        <dbReference type="SAM" id="MobiDB-lite"/>
    </source>
</evidence>
<feature type="compositionally biased region" description="Low complexity" evidence="1">
    <location>
        <begin position="59"/>
        <end position="81"/>
    </location>
</feature>
<dbReference type="InParanoid" id="E3NUX9"/>